<evidence type="ECO:0000256" key="1">
    <source>
        <dbReference type="ARBA" id="ARBA00004496"/>
    </source>
</evidence>
<dbReference type="EC" id="2.3.2.6" evidence="10 15"/>
<dbReference type="AlphaFoldDB" id="A0A1A8XLV8"/>
<organism evidence="16 17">
    <name type="scientific">Candidatus Accumulibacter aalborgensis</name>
    <dbReference type="NCBI Taxonomy" id="1860102"/>
    <lineage>
        <taxon>Bacteria</taxon>
        <taxon>Pseudomonadati</taxon>
        <taxon>Pseudomonadota</taxon>
        <taxon>Betaproteobacteria</taxon>
        <taxon>Candidatus Accumulibacter</taxon>
    </lineage>
</organism>
<dbReference type="InterPro" id="IPR016181">
    <property type="entry name" value="Acyl_CoA_acyltransferase"/>
</dbReference>
<evidence type="ECO:0000256" key="3">
    <source>
        <dbReference type="ARBA" id="ARBA00022679"/>
    </source>
</evidence>
<reference evidence="16 17" key="1">
    <citation type="submission" date="2016-06" db="EMBL/GenBank/DDBJ databases">
        <authorList>
            <person name="Kjaerup R.B."/>
            <person name="Dalgaard T.S."/>
            <person name="Juul-Madsen H.R."/>
        </authorList>
    </citation>
    <scope>NUCLEOTIDE SEQUENCE [LARGE SCALE GENOMIC DNA]</scope>
    <source>
        <strain evidence="16">3</strain>
    </source>
</reference>
<comment type="catalytic activity">
    <reaction evidence="7 15">
        <text>N-terminal L-lysyl-[protein] + L-leucyl-tRNA(Leu) = N-terminal L-leucyl-L-lysyl-[protein] + tRNA(Leu) + H(+)</text>
        <dbReference type="Rhea" id="RHEA:12340"/>
        <dbReference type="Rhea" id="RHEA-COMP:9613"/>
        <dbReference type="Rhea" id="RHEA-COMP:9622"/>
        <dbReference type="Rhea" id="RHEA-COMP:12670"/>
        <dbReference type="Rhea" id="RHEA-COMP:12671"/>
        <dbReference type="ChEBI" id="CHEBI:15378"/>
        <dbReference type="ChEBI" id="CHEBI:65249"/>
        <dbReference type="ChEBI" id="CHEBI:78442"/>
        <dbReference type="ChEBI" id="CHEBI:78494"/>
        <dbReference type="ChEBI" id="CHEBI:133043"/>
        <dbReference type="EC" id="2.3.2.6"/>
    </reaction>
</comment>
<evidence type="ECO:0000313" key="17">
    <source>
        <dbReference type="Proteomes" id="UP000199169"/>
    </source>
</evidence>
<accession>A0A1A8XLV8</accession>
<dbReference type="Gene3D" id="3.30.70.3550">
    <property type="entry name" value="Leucyl/phenylalanyl-tRNA-protein transferase, N-terminal domain"/>
    <property type="match status" value="1"/>
</dbReference>
<dbReference type="GO" id="GO:0030163">
    <property type="term" value="P:protein catabolic process"/>
    <property type="evidence" value="ECO:0007669"/>
    <property type="project" value="UniProtKB-UniRule"/>
</dbReference>
<keyword evidence="17" id="KW-1185">Reference proteome</keyword>
<dbReference type="InterPro" id="IPR004616">
    <property type="entry name" value="Leu/Phe-tRNA_Trfase"/>
</dbReference>
<dbReference type="EMBL" id="FLQX01000106">
    <property type="protein sequence ID" value="SBT06159.1"/>
    <property type="molecule type" value="Genomic_DNA"/>
</dbReference>
<dbReference type="STRING" id="1860102.ACCAA_300021"/>
<keyword evidence="3 15" id="KW-0808">Transferase</keyword>
<evidence type="ECO:0000256" key="14">
    <source>
        <dbReference type="ARBA" id="ARBA00083640"/>
    </source>
</evidence>
<proteinExistence type="inferred from homology"/>
<comment type="catalytic activity">
    <reaction evidence="5 15">
        <text>L-phenylalanyl-tRNA(Phe) + an N-terminal L-alpha-aminoacyl-[protein] = an N-terminal L-phenylalanyl-L-alpha-aminoacyl-[protein] + tRNA(Phe)</text>
        <dbReference type="Rhea" id="RHEA:43632"/>
        <dbReference type="Rhea" id="RHEA-COMP:9668"/>
        <dbReference type="Rhea" id="RHEA-COMP:9699"/>
        <dbReference type="Rhea" id="RHEA-COMP:10636"/>
        <dbReference type="Rhea" id="RHEA-COMP:10637"/>
        <dbReference type="ChEBI" id="CHEBI:78442"/>
        <dbReference type="ChEBI" id="CHEBI:78531"/>
        <dbReference type="ChEBI" id="CHEBI:78597"/>
        <dbReference type="ChEBI" id="CHEBI:83561"/>
        <dbReference type="EC" id="2.3.2.6"/>
    </reaction>
</comment>
<dbReference type="SUPFAM" id="SSF55729">
    <property type="entry name" value="Acyl-CoA N-acyltransferases (Nat)"/>
    <property type="match status" value="1"/>
</dbReference>
<dbReference type="GO" id="GO:0008914">
    <property type="term" value="F:leucyl-tRNA--protein transferase activity"/>
    <property type="evidence" value="ECO:0007669"/>
    <property type="project" value="UniProtKB-UniRule"/>
</dbReference>
<protein>
    <recommendedName>
        <fullName evidence="11 15">Leucyl/phenylalanyl-tRNA--protein transferase</fullName>
        <ecNumber evidence="10 15">2.3.2.6</ecNumber>
    </recommendedName>
    <alternativeName>
        <fullName evidence="12 15">L/F-transferase</fullName>
    </alternativeName>
    <alternativeName>
        <fullName evidence="13 15">Leucyltransferase</fullName>
    </alternativeName>
    <alternativeName>
        <fullName evidence="14 15">Phenyalanyltransferase</fullName>
    </alternativeName>
</protein>
<evidence type="ECO:0000256" key="2">
    <source>
        <dbReference type="ARBA" id="ARBA00022490"/>
    </source>
</evidence>
<comment type="similarity">
    <text evidence="9 15">Belongs to the L/F-transferase family.</text>
</comment>
<dbReference type="FunFam" id="3.30.70.3550:FF:000001">
    <property type="entry name" value="Leucyl/phenylalanyl-tRNA--protein transferase"/>
    <property type="match status" value="1"/>
</dbReference>
<evidence type="ECO:0000256" key="9">
    <source>
        <dbReference type="ARBA" id="ARBA00061535"/>
    </source>
</evidence>
<comment type="subcellular location">
    <subcellularLocation>
        <location evidence="1 15">Cytoplasm</location>
    </subcellularLocation>
</comment>
<evidence type="ECO:0000256" key="15">
    <source>
        <dbReference type="HAMAP-Rule" id="MF_00688"/>
    </source>
</evidence>
<dbReference type="Gene3D" id="3.40.630.70">
    <property type="entry name" value="Leucyl/phenylalanyl-tRNA-protein transferase, C-terminal domain"/>
    <property type="match status" value="1"/>
</dbReference>
<keyword evidence="4 15" id="KW-0012">Acyltransferase</keyword>
<name>A0A1A8XLV8_9PROT</name>
<evidence type="ECO:0000313" key="16">
    <source>
        <dbReference type="EMBL" id="SBT06159.1"/>
    </source>
</evidence>
<evidence type="ECO:0000256" key="11">
    <source>
        <dbReference type="ARBA" id="ARBA00074372"/>
    </source>
</evidence>
<dbReference type="Pfam" id="PF03588">
    <property type="entry name" value="Leu_Phe_trans"/>
    <property type="match status" value="1"/>
</dbReference>
<dbReference type="NCBIfam" id="TIGR00667">
    <property type="entry name" value="aat"/>
    <property type="match status" value="1"/>
</dbReference>
<comment type="catalytic activity">
    <reaction evidence="6 15">
        <text>N-terminal L-arginyl-[protein] + L-leucyl-tRNA(Leu) = N-terminal L-leucyl-L-arginyl-[protein] + tRNA(Leu) + H(+)</text>
        <dbReference type="Rhea" id="RHEA:50416"/>
        <dbReference type="Rhea" id="RHEA-COMP:9613"/>
        <dbReference type="Rhea" id="RHEA-COMP:9622"/>
        <dbReference type="Rhea" id="RHEA-COMP:12672"/>
        <dbReference type="Rhea" id="RHEA-COMP:12673"/>
        <dbReference type="ChEBI" id="CHEBI:15378"/>
        <dbReference type="ChEBI" id="CHEBI:64719"/>
        <dbReference type="ChEBI" id="CHEBI:78442"/>
        <dbReference type="ChEBI" id="CHEBI:78494"/>
        <dbReference type="ChEBI" id="CHEBI:133044"/>
        <dbReference type="EC" id="2.3.2.6"/>
    </reaction>
</comment>
<evidence type="ECO:0000256" key="12">
    <source>
        <dbReference type="ARBA" id="ARBA00077136"/>
    </source>
</evidence>
<dbReference type="HAMAP" id="MF_00688">
    <property type="entry name" value="Leu_Phe_trans"/>
    <property type="match status" value="1"/>
</dbReference>
<comment type="function">
    <text evidence="8 15">Functions in the N-end rule pathway of protein degradation where it conjugates Leu, Phe and, less efficiently, Met from aminoacyl-tRNAs to the N-termini of proteins containing an N-terminal arginine or lysine.</text>
</comment>
<evidence type="ECO:0000256" key="6">
    <source>
        <dbReference type="ARBA" id="ARBA00050652"/>
    </source>
</evidence>
<dbReference type="PANTHER" id="PTHR30098:SF2">
    <property type="entry name" value="LEUCYL_PHENYLALANYL-TRNA--PROTEIN TRANSFERASE"/>
    <property type="match status" value="1"/>
</dbReference>
<dbReference type="GO" id="GO:0005737">
    <property type="term" value="C:cytoplasm"/>
    <property type="evidence" value="ECO:0007669"/>
    <property type="project" value="UniProtKB-SubCell"/>
</dbReference>
<evidence type="ECO:0000256" key="13">
    <source>
        <dbReference type="ARBA" id="ARBA00077165"/>
    </source>
</evidence>
<evidence type="ECO:0000256" key="8">
    <source>
        <dbReference type="ARBA" id="ARBA00054043"/>
    </source>
</evidence>
<dbReference type="RefSeq" id="WP_186406993.1">
    <property type="nucleotide sequence ID" value="NZ_FLQX01000106.1"/>
</dbReference>
<evidence type="ECO:0000256" key="4">
    <source>
        <dbReference type="ARBA" id="ARBA00023315"/>
    </source>
</evidence>
<dbReference type="Proteomes" id="UP000199169">
    <property type="component" value="Unassembled WGS sequence"/>
</dbReference>
<evidence type="ECO:0000256" key="7">
    <source>
        <dbReference type="ARBA" id="ARBA00051538"/>
    </source>
</evidence>
<dbReference type="InterPro" id="IPR042203">
    <property type="entry name" value="Leu/Phe-tRNA_Trfase_C"/>
</dbReference>
<keyword evidence="2 15" id="KW-0963">Cytoplasm</keyword>
<evidence type="ECO:0000256" key="10">
    <source>
        <dbReference type="ARBA" id="ARBA00066767"/>
    </source>
</evidence>
<sequence>MIPWLDDRKTPFPPLELALNEPNGLLCAGGDLSPQRLLNAYQHGIFPWYSRGEPILWWSPDPRMVLFPGEFRIARSLRRCLRSGRCEVKLDSDFPAVIRACAETPRAGQNDTWITRDMQRAYWQLFESGIAHSVETWFDGQLVGGLYGLAIGRMFYGESMFSRVTDASKIAAAHLARFLEEEGFGMIDCQMNTPHLASLGAREIPRAVFIARLRALVSVAWQPGKWPTDGASQPWT</sequence>
<dbReference type="InterPro" id="IPR042221">
    <property type="entry name" value="Leu/Phe-tRNA_Trfase_N"/>
</dbReference>
<dbReference type="PANTHER" id="PTHR30098">
    <property type="entry name" value="LEUCYL/PHENYLALANYL-TRNA--PROTEIN TRANSFERASE"/>
    <property type="match status" value="1"/>
</dbReference>
<gene>
    <name evidence="15 16" type="primary">aat</name>
    <name evidence="16" type="ORF">ACCAA_300021</name>
</gene>
<evidence type="ECO:0000256" key="5">
    <source>
        <dbReference type="ARBA" id="ARBA00050607"/>
    </source>
</evidence>